<dbReference type="EMBL" id="GDHC01009530">
    <property type="protein sequence ID" value="JAQ09099.1"/>
    <property type="molecule type" value="Transcribed_RNA"/>
</dbReference>
<evidence type="ECO:0000259" key="5">
    <source>
        <dbReference type="Pfam" id="PF00107"/>
    </source>
</evidence>
<dbReference type="GO" id="GO:0008270">
    <property type="term" value="F:zinc ion binding"/>
    <property type="evidence" value="ECO:0007669"/>
    <property type="project" value="TreeGrafter"/>
</dbReference>
<gene>
    <name evidence="6" type="primary">frmA</name>
    <name evidence="7" type="synonym">frmA_0</name>
    <name evidence="6" type="ORF">CM83_14704</name>
    <name evidence="7" type="ORF">g.714</name>
</gene>
<organism evidence="6">
    <name type="scientific">Lygus hesperus</name>
    <name type="common">Western plant bug</name>
    <dbReference type="NCBI Taxonomy" id="30085"/>
    <lineage>
        <taxon>Eukaryota</taxon>
        <taxon>Metazoa</taxon>
        <taxon>Ecdysozoa</taxon>
        <taxon>Arthropoda</taxon>
        <taxon>Hexapoda</taxon>
        <taxon>Insecta</taxon>
        <taxon>Pterygota</taxon>
        <taxon>Neoptera</taxon>
        <taxon>Paraneoptera</taxon>
        <taxon>Hemiptera</taxon>
        <taxon>Heteroptera</taxon>
        <taxon>Panheteroptera</taxon>
        <taxon>Cimicomorpha</taxon>
        <taxon>Miridae</taxon>
        <taxon>Mirini</taxon>
        <taxon>Lygus</taxon>
    </lineage>
</organism>
<name>A0A0A9Y2H9_LYGHE</name>
<dbReference type="GO" id="GO:0005829">
    <property type="term" value="C:cytosol"/>
    <property type="evidence" value="ECO:0007669"/>
    <property type="project" value="TreeGrafter"/>
</dbReference>
<accession>A0A0A9Y2H9</accession>
<dbReference type="Gene3D" id="3.90.180.10">
    <property type="entry name" value="Medium-chain alcohol dehydrogenases, catalytic domain"/>
    <property type="match status" value="1"/>
</dbReference>
<dbReference type="Gene3D" id="3.40.50.720">
    <property type="entry name" value="NAD(P)-binding Rossmann-like Domain"/>
    <property type="match status" value="1"/>
</dbReference>
<dbReference type="PANTHER" id="PTHR43880:SF12">
    <property type="entry name" value="ALCOHOL DEHYDROGENASE CLASS-3"/>
    <property type="match status" value="1"/>
</dbReference>
<dbReference type="SUPFAM" id="SSF51735">
    <property type="entry name" value="NAD(P)-binding Rossmann-fold domains"/>
    <property type="match status" value="1"/>
</dbReference>
<evidence type="ECO:0000256" key="1">
    <source>
        <dbReference type="ARBA" id="ARBA00001947"/>
    </source>
</evidence>
<sequence>MNVAQPRRKSSLQVFGVGAVGLGAILAAKECGCDPIVAIDTNTRKFELAKALGATHCIESCADKETMLHKIREFGTDGVDTSVEAVGNVHVMQLALESTRRGWGTCVLVGVAPSGQMLEVLPFYLITGRTLKGCAFGGYKSRSQIPQLIQHFIDTGMWGLLSSFIVKEVCLEQIVQGFDASTEGTFVRVGVRLW</sequence>
<dbReference type="GO" id="GO:0046294">
    <property type="term" value="P:formaldehyde catabolic process"/>
    <property type="evidence" value="ECO:0007669"/>
    <property type="project" value="TreeGrafter"/>
</dbReference>
<dbReference type="InterPro" id="IPR013149">
    <property type="entry name" value="ADH-like_C"/>
</dbReference>
<dbReference type="InterPro" id="IPR036291">
    <property type="entry name" value="NAD(P)-bd_dom_sf"/>
</dbReference>
<evidence type="ECO:0000313" key="7">
    <source>
        <dbReference type="EMBL" id="JAQ09099.1"/>
    </source>
</evidence>
<reference evidence="6" key="1">
    <citation type="journal article" date="2014" name="PLoS ONE">
        <title>Transcriptome-Based Identification of ABC Transporters in the Western Tarnished Plant Bug Lygus hesperus.</title>
        <authorList>
            <person name="Hull J.J."/>
            <person name="Chaney K."/>
            <person name="Geib S.M."/>
            <person name="Fabrick J.A."/>
            <person name="Brent C.S."/>
            <person name="Walsh D."/>
            <person name="Lavine L.C."/>
        </authorList>
    </citation>
    <scope>NUCLEOTIDE SEQUENCE</scope>
</reference>
<keyword evidence="4" id="KW-0520">NAD</keyword>
<dbReference type="Pfam" id="PF00107">
    <property type="entry name" value="ADH_zinc_N"/>
    <property type="match status" value="1"/>
</dbReference>
<evidence type="ECO:0000256" key="4">
    <source>
        <dbReference type="ARBA" id="ARBA00023027"/>
    </source>
</evidence>
<evidence type="ECO:0000313" key="6">
    <source>
        <dbReference type="EMBL" id="JAG26374.1"/>
    </source>
</evidence>
<proteinExistence type="predicted"/>
<dbReference type="GO" id="GO:0051903">
    <property type="term" value="F:S-(hydroxymethyl)glutathione dehydrogenase [NAD(P)+] activity"/>
    <property type="evidence" value="ECO:0007669"/>
    <property type="project" value="TreeGrafter"/>
</dbReference>
<reference evidence="6" key="2">
    <citation type="submission" date="2014-07" db="EMBL/GenBank/DDBJ databases">
        <authorList>
            <person name="Hull J."/>
        </authorList>
    </citation>
    <scope>NUCLEOTIDE SEQUENCE</scope>
</reference>
<keyword evidence="3" id="KW-0862">Zinc</keyword>
<dbReference type="EMBL" id="GBHO01017230">
    <property type="protein sequence ID" value="JAG26374.1"/>
    <property type="molecule type" value="Transcribed_RNA"/>
</dbReference>
<keyword evidence="2" id="KW-0479">Metal-binding</keyword>
<dbReference type="AlphaFoldDB" id="A0A0A9Y2H9"/>
<feature type="domain" description="Alcohol dehydrogenase-like C-terminal" evidence="5">
    <location>
        <begin position="19"/>
        <end position="151"/>
    </location>
</feature>
<protein>
    <submittedName>
        <fullName evidence="6">S-(Hydroxymethyl)glutathione dehydrogenase</fullName>
    </submittedName>
</protein>
<evidence type="ECO:0000256" key="2">
    <source>
        <dbReference type="ARBA" id="ARBA00022723"/>
    </source>
</evidence>
<comment type="cofactor">
    <cofactor evidence="1">
        <name>Zn(2+)</name>
        <dbReference type="ChEBI" id="CHEBI:29105"/>
    </cofactor>
</comment>
<evidence type="ECO:0000256" key="3">
    <source>
        <dbReference type="ARBA" id="ARBA00022833"/>
    </source>
</evidence>
<dbReference type="PANTHER" id="PTHR43880">
    <property type="entry name" value="ALCOHOL DEHYDROGENASE"/>
    <property type="match status" value="1"/>
</dbReference>
<dbReference type="FunFam" id="3.40.50.720:FF:000003">
    <property type="entry name" value="S-(hydroxymethyl)glutathione dehydrogenase"/>
    <property type="match status" value="1"/>
</dbReference>
<reference evidence="7" key="3">
    <citation type="journal article" date="2016" name="Gigascience">
        <title>De novo construction of an expanded transcriptome assembly for the western tarnished plant bug, Lygus hesperus.</title>
        <authorList>
            <person name="Tassone E.E."/>
            <person name="Geib S.M."/>
            <person name="Hall B."/>
            <person name="Fabrick J.A."/>
            <person name="Brent C.S."/>
            <person name="Hull J.J."/>
        </authorList>
    </citation>
    <scope>NUCLEOTIDE SEQUENCE</scope>
</reference>